<sequence length="158" mass="17260">MRTWLNTSQARETACVEAFQNGIDSKVAESLRQVTKSIDEVLGMIQVQQQQHHLHLHNAAAAPGPAPAPYEPALPDDSDLAGNVKSTPTYLGRPWGKYARTVFMKSSMSNVIRPQEWNGKSALSTLYYAEYTNNGPGASFIGWNSWLPSTGVPFAPGL</sequence>
<feature type="domain" description="Pectinesterase catalytic" evidence="6">
    <location>
        <begin position="77"/>
        <end position="146"/>
    </location>
</feature>
<dbReference type="Pfam" id="PF01095">
    <property type="entry name" value="Pectinesterase"/>
    <property type="match status" value="1"/>
</dbReference>
<comment type="subcellular location">
    <subcellularLocation>
        <location evidence="1">Secreted</location>
        <location evidence="1">Cell wall</location>
    </subcellularLocation>
</comment>
<dbReference type="HOGENOM" id="CLU_1672267_0_0_1"/>
<evidence type="ECO:0000313" key="7">
    <source>
        <dbReference type="EMBL" id="ONI23832.1"/>
    </source>
</evidence>
<dbReference type="SUPFAM" id="SSF51126">
    <property type="entry name" value="Pectin lyase-like"/>
    <property type="match status" value="1"/>
</dbReference>
<keyword evidence="3" id="KW-0964">Secreted</keyword>
<dbReference type="OMA" id="AFQNGID"/>
<dbReference type="UniPathway" id="UPA00545">
    <property type="reaction ID" value="UER00823"/>
</dbReference>
<dbReference type="InterPro" id="IPR011050">
    <property type="entry name" value="Pectin_lyase_fold/virulence"/>
</dbReference>
<dbReference type="STRING" id="3760.M5XG56"/>
<dbReference type="AlphaFoldDB" id="M5XG56"/>
<dbReference type="GO" id="GO:0045490">
    <property type="term" value="P:pectin catabolic process"/>
    <property type="evidence" value="ECO:0007669"/>
    <property type="project" value="UniProtKB-UniPathway"/>
</dbReference>
<dbReference type="GO" id="GO:0042545">
    <property type="term" value="P:cell wall modification"/>
    <property type="evidence" value="ECO:0007669"/>
    <property type="project" value="InterPro"/>
</dbReference>
<accession>M5XG56</accession>
<dbReference type="EMBL" id="CM007652">
    <property type="protein sequence ID" value="ONI23832.1"/>
    <property type="molecule type" value="Genomic_DNA"/>
</dbReference>
<gene>
    <name evidence="7" type="ORF">PRUPE_2G210900</name>
</gene>
<evidence type="ECO:0000259" key="6">
    <source>
        <dbReference type="Pfam" id="PF01095"/>
    </source>
</evidence>
<protein>
    <recommendedName>
        <fullName evidence="6">Pectinesterase catalytic domain-containing protein</fullName>
    </recommendedName>
</protein>
<evidence type="ECO:0000256" key="3">
    <source>
        <dbReference type="ARBA" id="ARBA00022512"/>
    </source>
</evidence>
<dbReference type="PANTHER" id="PTHR31707">
    <property type="entry name" value="PECTINESTERASE"/>
    <property type="match status" value="1"/>
</dbReference>
<reference evidence="7 8" key="1">
    <citation type="journal article" date="2013" name="Nat. Genet.">
        <title>The high-quality draft genome of peach (Prunus persica) identifies unique patterns of genetic diversity, domestication and genome evolution.</title>
        <authorList>
            <consortium name="International Peach Genome Initiative"/>
            <person name="Verde I."/>
            <person name="Abbott A.G."/>
            <person name="Scalabrin S."/>
            <person name="Jung S."/>
            <person name="Shu S."/>
            <person name="Marroni F."/>
            <person name="Zhebentyayeva T."/>
            <person name="Dettori M.T."/>
            <person name="Grimwood J."/>
            <person name="Cattonaro F."/>
            <person name="Zuccolo A."/>
            <person name="Rossini L."/>
            <person name="Jenkins J."/>
            <person name="Vendramin E."/>
            <person name="Meisel L.A."/>
            <person name="Decroocq V."/>
            <person name="Sosinski B."/>
            <person name="Prochnik S."/>
            <person name="Mitros T."/>
            <person name="Policriti A."/>
            <person name="Cipriani G."/>
            <person name="Dondini L."/>
            <person name="Ficklin S."/>
            <person name="Goodstein D.M."/>
            <person name="Xuan P."/>
            <person name="Del Fabbro C."/>
            <person name="Aramini V."/>
            <person name="Copetti D."/>
            <person name="Gonzalez S."/>
            <person name="Horner D.S."/>
            <person name="Falchi R."/>
            <person name="Lucas S."/>
            <person name="Mica E."/>
            <person name="Maldonado J."/>
            <person name="Lazzari B."/>
            <person name="Bielenberg D."/>
            <person name="Pirona R."/>
            <person name="Miculan M."/>
            <person name="Barakat A."/>
            <person name="Testolin R."/>
            <person name="Stella A."/>
            <person name="Tartarini S."/>
            <person name="Tonutti P."/>
            <person name="Arus P."/>
            <person name="Orellana A."/>
            <person name="Wells C."/>
            <person name="Main D."/>
            <person name="Vizzotto G."/>
            <person name="Silva H."/>
            <person name="Salamini F."/>
            <person name="Schmutz J."/>
            <person name="Morgante M."/>
            <person name="Rokhsar D.S."/>
        </authorList>
    </citation>
    <scope>NUCLEOTIDE SEQUENCE [LARGE SCALE GENOMIC DNA]</scope>
    <source>
        <strain evidence="8">cv. Nemared</strain>
    </source>
</reference>
<dbReference type="InterPro" id="IPR000070">
    <property type="entry name" value="Pectinesterase_cat"/>
</dbReference>
<proteinExistence type="predicted"/>
<dbReference type="Gramene" id="ONI23832">
    <property type="protein sequence ID" value="ONI23832"/>
    <property type="gene ID" value="PRUPE_2G210900"/>
</dbReference>
<keyword evidence="8" id="KW-1185">Reference proteome</keyword>
<keyword evidence="3" id="KW-0134">Cell wall</keyword>
<keyword evidence="5" id="KW-0063">Aspartyl esterase</keyword>
<dbReference type="Gene3D" id="2.160.20.10">
    <property type="entry name" value="Single-stranded right-handed beta-helix, Pectin lyase-like"/>
    <property type="match status" value="1"/>
</dbReference>
<dbReference type="GO" id="GO:0030599">
    <property type="term" value="F:pectinesterase activity"/>
    <property type="evidence" value="ECO:0007669"/>
    <property type="project" value="InterPro"/>
</dbReference>
<evidence type="ECO:0000256" key="1">
    <source>
        <dbReference type="ARBA" id="ARBA00004191"/>
    </source>
</evidence>
<keyword evidence="4" id="KW-0378">Hydrolase</keyword>
<dbReference type="Proteomes" id="UP000006882">
    <property type="component" value="Chromosome G2"/>
</dbReference>
<evidence type="ECO:0000256" key="4">
    <source>
        <dbReference type="ARBA" id="ARBA00022801"/>
    </source>
</evidence>
<organism evidence="7 8">
    <name type="scientific">Prunus persica</name>
    <name type="common">Peach</name>
    <name type="synonym">Amygdalus persica</name>
    <dbReference type="NCBI Taxonomy" id="3760"/>
    <lineage>
        <taxon>Eukaryota</taxon>
        <taxon>Viridiplantae</taxon>
        <taxon>Streptophyta</taxon>
        <taxon>Embryophyta</taxon>
        <taxon>Tracheophyta</taxon>
        <taxon>Spermatophyta</taxon>
        <taxon>Magnoliopsida</taxon>
        <taxon>eudicotyledons</taxon>
        <taxon>Gunneridae</taxon>
        <taxon>Pentapetalae</taxon>
        <taxon>rosids</taxon>
        <taxon>fabids</taxon>
        <taxon>Rosales</taxon>
        <taxon>Rosaceae</taxon>
        <taxon>Amygdaloideae</taxon>
        <taxon>Amygdaleae</taxon>
        <taxon>Prunus</taxon>
    </lineage>
</organism>
<evidence type="ECO:0000256" key="5">
    <source>
        <dbReference type="ARBA" id="ARBA00023085"/>
    </source>
</evidence>
<comment type="pathway">
    <text evidence="2">Glycan metabolism; pectin degradation; 2-dehydro-3-deoxy-D-gluconate from pectin: step 1/5.</text>
</comment>
<dbReference type="InterPro" id="IPR012334">
    <property type="entry name" value="Pectin_lyas_fold"/>
</dbReference>
<evidence type="ECO:0000256" key="2">
    <source>
        <dbReference type="ARBA" id="ARBA00005184"/>
    </source>
</evidence>
<evidence type="ECO:0000313" key="8">
    <source>
        <dbReference type="Proteomes" id="UP000006882"/>
    </source>
</evidence>
<name>M5XG56_PRUPE</name>